<dbReference type="AlphaFoldDB" id="A0A2Z5A3M6"/>
<dbReference type="PRINTS" id="PR00032">
    <property type="entry name" value="HTHARAC"/>
</dbReference>
<dbReference type="Gene3D" id="1.10.10.60">
    <property type="entry name" value="Homeodomain-like"/>
    <property type="match status" value="1"/>
</dbReference>
<dbReference type="Pfam" id="PF02311">
    <property type="entry name" value="AraC_binding"/>
    <property type="match status" value="1"/>
</dbReference>
<keyword evidence="3" id="KW-0238">DNA-binding</keyword>
<dbReference type="InterPro" id="IPR020449">
    <property type="entry name" value="Tscrpt_reg_AraC-type_HTH"/>
</dbReference>
<keyword evidence="5" id="KW-0804">Transcription</keyword>
<dbReference type="GO" id="GO:0043565">
    <property type="term" value="F:sequence-specific DNA binding"/>
    <property type="evidence" value="ECO:0007669"/>
    <property type="project" value="InterPro"/>
</dbReference>
<evidence type="ECO:0000256" key="2">
    <source>
        <dbReference type="ARBA" id="ARBA00023015"/>
    </source>
</evidence>
<evidence type="ECO:0000313" key="8">
    <source>
        <dbReference type="Proteomes" id="UP000250579"/>
    </source>
</evidence>
<evidence type="ECO:0000259" key="6">
    <source>
        <dbReference type="PROSITE" id="PS01124"/>
    </source>
</evidence>
<dbReference type="PROSITE" id="PS01124">
    <property type="entry name" value="HTH_ARAC_FAMILY_2"/>
    <property type="match status" value="1"/>
</dbReference>
<gene>
    <name evidence="7" type="ORF">CE139_06080</name>
</gene>
<name>A0A2Z5A3M6_9PSED</name>
<dbReference type="InterPro" id="IPR011051">
    <property type="entry name" value="RmlC_Cupin_sf"/>
</dbReference>
<protein>
    <submittedName>
        <fullName evidence="7">AraC family transcriptional regulator</fullName>
    </submittedName>
</protein>
<evidence type="ECO:0000313" key="7">
    <source>
        <dbReference type="EMBL" id="AXA65395.1"/>
    </source>
</evidence>
<keyword evidence="4" id="KW-0010">Activator</keyword>
<dbReference type="STRING" id="47885.APT59_18305"/>
<feature type="domain" description="HTH araC/xylS-type" evidence="6">
    <location>
        <begin position="163"/>
        <end position="260"/>
    </location>
</feature>
<proteinExistence type="predicted"/>
<reference evidence="7 8" key="1">
    <citation type="submission" date="2017-06" db="EMBL/GenBank/DDBJ databases">
        <title>Evolution towards high GC content and high-temperature stress adaptation in endophytic Pseudomonas oryzihabitans impacted its plant-growth promoting traits.</title>
        <authorList>
            <person name="Nascimento F.X."/>
        </authorList>
    </citation>
    <scope>NUCLEOTIDE SEQUENCE [LARGE SCALE GENOMIC DNA]</scope>
    <source>
        <strain evidence="7 8">MS8</strain>
    </source>
</reference>
<sequence>MAGWPRVLTAMLIDFSSCNGLHAVAQDYAHGERVPPHSHRQAQLIHALCGIVIVNTAQGRWVVPPGRGVWVPAGEEHDLQLLGRVEVRTLFVDPQVRAELPTRCQLIAVSPLLRELILAALPLPTDQPAEGRAWHILQLMLDELRGSPTTGLHLPWPVDATLVGLCRQLRQHPGERWTLTRAAARLAISERTLSRLFLKETGLSFGQWLQRARLDSSLTSLAAGHAIVDVALDHGYASPSAFATRFRQVLGVSPSAYRGQAGLPDAVSPAAP</sequence>
<dbReference type="Proteomes" id="UP000250579">
    <property type="component" value="Chromosome"/>
</dbReference>
<evidence type="ECO:0000256" key="4">
    <source>
        <dbReference type="ARBA" id="ARBA00023159"/>
    </source>
</evidence>
<dbReference type="CDD" id="cd06124">
    <property type="entry name" value="cupin_NimR-like_N"/>
    <property type="match status" value="1"/>
</dbReference>
<evidence type="ECO:0000256" key="5">
    <source>
        <dbReference type="ARBA" id="ARBA00023163"/>
    </source>
</evidence>
<dbReference type="GO" id="GO:0003700">
    <property type="term" value="F:DNA-binding transcription factor activity"/>
    <property type="evidence" value="ECO:0007669"/>
    <property type="project" value="InterPro"/>
</dbReference>
<dbReference type="FunFam" id="1.10.10.60:FF:000132">
    <property type="entry name" value="AraC family transcriptional regulator"/>
    <property type="match status" value="1"/>
</dbReference>
<dbReference type="PANTHER" id="PTHR11019">
    <property type="entry name" value="HTH-TYPE TRANSCRIPTIONAL REGULATOR NIMR"/>
    <property type="match status" value="1"/>
</dbReference>
<evidence type="ECO:0000256" key="1">
    <source>
        <dbReference type="ARBA" id="ARBA00022491"/>
    </source>
</evidence>
<dbReference type="Gene3D" id="2.60.120.10">
    <property type="entry name" value="Jelly Rolls"/>
    <property type="match status" value="1"/>
</dbReference>
<keyword evidence="1" id="KW-0678">Repressor</keyword>
<keyword evidence="2" id="KW-0805">Transcription regulation</keyword>
<dbReference type="PANTHER" id="PTHR11019:SF159">
    <property type="entry name" value="TRANSCRIPTIONAL REGULATOR-RELATED"/>
    <property type="match status" value="1"/>
</dbReference>
<accession>A0A2Z5A3M6</accession>
<dbReference type="PROSITE" id="PS00041">
    <property type="entry name" value="HTH_ARAC_FAMILY_1"/>
    <property type="match status" value="1"/>
</dbReference>
<dbReference type="InterPro" id="IPR009057">
    <property type="entry name" value="Homeodomain-like_sf"/>
</dbReference>
<dbReference type="GO" id="GO:0009893">
    <property type="term" value="P:positive regulation of metabolic process"/>
    <property type="evidence" value="ECO:0007669"/>
    <property type="project" value="UniProtKB-ARBA"/>
</dbReference>
<organism evidence="7 8">
    <name type="scientific">Pseudomonas oryzihabitans</name>
    <dbReference type="NCBI Taxonomy" id="47885"/>
    <lineage>
        <taxon>Bacteria</taxon>
        <taxon>Pseudomonadati</taxon>
        <taxon>Pseudomonadota</taxon>
        <taxon>Gammaproteobacteria</taxon>
        <taxon>Pseudomonadales</taxon>
        <taxon>Pseudomonadaceae</taxon>
        <taxon>Pseudomonas</taxon>
    </lineage>
</organism>
<dbReference type="InterPro" id="IPR018060">
    <property type="entry name" value="HTH_AraC"/>
</dbReference>
<dbReference type="SUPFAM" id="SSF46689">
    <property type="entry name" value="Homeodomain-like"/>
    <property type="match status" value="1"/>
</dbReference>
<evidence type="ECO:0000256" key="3">
    <source>
        <dbReference type="ARBA" id="ARBA00023125"/>
    </source>
</evidence>
<dbReference type="InterPro" id="IPR014710">
    <property type="entry name" value="RmlC-like_jellyroll"/>
</dbReference>
<dbReference type="InterPro" id="IPR003313">
    <property type="entry name" value="AraC-bd"/>
</dbReference>
<dbReference type="Pfam" id="PF12833">
    <property type="entry name" value="HTH_18"/>
    <property type="match status" value="1"/>
</dbReference>
<dbReference type="SUPFAM" id="SSF51182">
    <property type="entry name" value="RmlC-like cupins"/>
    <property type="match status" value="1"/>
</dbReference>
<dbReference type="InterPro" id="IPR018062">
    <property type="entry name" value="HTH_AraC-typ_CS"/>
</dbReference>
<dbReference type="SMART" id="SM00342">
    <property type="entry name" value="HTH_ARAC"/>
    <property type="match status" value="1"/>
</dbReference>
<dbReference type="EMBL" id="CP022198">
    <property type="protein sequence ID" value="AXA65395.1"/>
    <property type="molecule type" value="Genomic_DNA"/>
</dbReference>